<reference evidence="2 3" key="1">
    <citation type="submission" date="2016-10" db="EMBL/GenBank/DDBJ databases">
        <title>Draft genome sequence of Coniochaeta ligniaria NRRL30616, a lignocellulolytic fungus for bioabatement of inhibitors in plant biomass hydrolysates.</title>
        <authorList>
            <consortium name="DOE Joint Genome Institute"/>
            <person name="Jimenez D.J."/>
            <person name="Hector R.E."/>
            <person name="Riley R."/>
            <person name="Sun H."/>
            <person name="Grigoriev I.V."/>
            <person name="Van Elsas J.D."/>
            <person name="Nichols N.N."/>
        </authorList>
    </citation>
    <scope>NUCLEOTIDE SEQUENCE [LARGE SCALE GENOMIC DNA]</scope>
    <source>
        <strain evidence="2 3">NRRL 30616</strain>
    </source>
</reference>
<organism evidence="2 3">
    <name type="scientific">Coniochaeta ligniaria NRRL 30616</name>
    <dbReference type="NCBI Taxonomy" id="1408157"/>
    <lineage>
        <taxon>Eukaryota</taxon>
        <taxon>Fungi</taxon>
        <taxon>Dikarya</taxon>
        <taxon>Ascomycota</taxon>
        <taxon>Pezizomycotina</taxon>
        <taxon>Sordariomycetes</taxon>
        <taxon>Sordariomycetidae</taxon>
        <taxon>Coniochaetales</taxon>
        <taxon>Coniochaetaceae</taxon>
        <taxon>Coniochaeta</taxon>
    </lineage>
</organism>
<dbReference type="InterPro" id="IPR051678">
    <property type="entry name" value="AGP_Transferase"/>
</dbReference>
<dbReference type="Pfam" id="PF01636">
    <property type="entry name" value="APH"/>
    <property type="match status" value="1"/>
</dbReference>
<keyword evidence="2" id="KW-0808">Transferase</keyword>
<dbReference type="Gene3D" id="3.90.1200.10">
    <property type="match status" value="1"/>
</dbReference>
<dbReference type="OrthoDB" id="4177236at2759"/>
<protein>
    <submittedName>
        <fullName evidence="2">Kinase-like protein</fullName>
    </submittedName>
</protein>
<feature type="domain" description="Aminoglycoside phosphotransferase" evidence="1">
    <location>
        <begin position="56"/>
        <end position="264"/>
    </location>
</feature>
<evidence type="ECO:0000313" key="3">
    <source>
        <dbReference type="Proteomes" id="UP000182658"/>
    </source>
</evidence>
<dbReference type="InParanoid" id="A0A1J7JX32"/>
<keyword evidence="2" id="KW-0418">Kinase</keyword>
<sequence>MATRPTLPYFAPADSLPAPLPTVAEILAVIPRPKPKRNVVQFGEHFVIKFGQRVRLQEGENMLFVRQSTRVPVPTVYALFHDEESGNNFIIQEYIAGSNLYTYWRGLDQSGKEAIASQLRQHLDELRSLPSPGYFGGVWRQPIRCFYFTGTWDRDDEPPALACDTEEQWVDELTRRAHAAGNHNKDLDLWKERMLRLVLRGHSPVFTHGDLDRTNIRVRSDGTVVFIDWERSGWYPSCWEYCLATHVDGCTDDWHHFLPRLFEQEWPGEVAWMLILRDWLMFGHFYI</sequence>
<proteinExistence type="predicted"/>
<gene>
    <name evidence="2" type="ORF">CONLIGDRAFT_626664</name>
</gene>
<dbReference type="GO" id="GO:0016301">
    <property type="term" value="F:kinase activity"/>
    <property type="evidence" value="ECO:0007669"/>
    <property type="project" value="UniProtKB-KW"/>
</dbReference>
<dbReference type="CDD" id="cd05120">
    <property type="entry name" value="APH_ChoK_like"/>
    <property type="match status" value="1"/>
</dbReference>
<dbReference type="PANTHER" id="PTHR21310:SF48">
    <property type="entry name" value="AMINOGLYCOSIDE PHOSPHOTRANSFERASE DOMAIN-CONTAINING PROTEIN"/>
    <property type="match status" value="1"/>
</dbReference>
<dbReference type="EMBL" id="KV875093">
    <property type="protein sequence ID" value="OIW34632.1"/>
    <property type="molecule type" value="Genomic_DNA"/>
</dbReference>
<evidence type="ECO:0000259" key="1">
    <source>
        <dbReference type="Pfam" id="PF01636"/>
    </source>
</evidence>
<dbReference type="Proteomes" id="UP000182658">
    <property type="component" value="Unassembled WGS sequence"/>
</dbReference>
<dbReference type="InterPro" id="IPR002575">
    <property type="entry name" value="Aminoglycoside_PTrfase"/>
</dbReference>
<dbReference type="PANTHER" id="PTHR21310">
    <property type="entry name" value="AMINOGLYCOSIDE PHOSPHOTRANSFERASE-RELATED-RELATED"/>
    <property type="match status" value="1"/>
</dbReference>
<accession>A0A1J7JX32</accession>
<evidence type="ECO:0000313" key="2">
    <source>
        <dbReference type="EMBL" id="OIW34632.1"/>
    </source>
</evidence>
<dbReference type="InterPro" id="IPR011009">
    <property type="entry name" value="Kinase-like_dom_sf"/>
</dbReference>
<keyword evidence="3" id="KW-1185">Reference proteome</keyword>
<dbReference type="SUPFAM" id="SSF56112">
    <property type="entry name" value="Protein kinase-like (PK-like)"/>
    <property type="match status" value="1"/>
</dbReference>
<dbReference type="STRING" id="1408157.A0A1J7JX32"/>
<name>A0A1J7JX32_9PEZI</name>
<dbReference type="AlphaFoldDB" id="A0A1J7JX32"/>